<evidence type="ECO:0000256" key="1">
    <source>
        <dbReference type="SAM" id="MobiDB-lite"/>
    </source>
</evidence>
<dbReference type="Proteomes" id="UP000265703">
    <property type="component" value="Unassembled WGS sequence"/>
</dbReference>
<feature type="region of interest" description="Disordered" evidence="1">
    <location>
        <begin position="1"/>
        <end position="29"/>
    </location>
</feature>
<sequence>MNNNDNHKTRKRKHSHHNNAKNTKKQNIIELSQSTKSIDDEWIKFGEFLGLKRTTKGDMHQYIINK</sequence>
<proteinExistence type="predicted"/>
<name>A0A397T6A2_9GLOM</name>
<evidence type="ECO:0000313" key="2">
    <source>
        <dbReference type="EMBL" id="RIA93713.1"/>
    </source>
</evidence>
<comment type="caution">
    <text evidence="2">The sequence shown here is derived from an EMBL/GenBank/DDBJ whole genome shotgun (WGS) entry which is preliminary data.</text>
</comment>
<dbReference type="AlphaFoldDB" id="A0A397T6A2"/>
<keyword evidence="3" id="KW-1185">Reference proteome</keyword>
<feature type="compositionally biased region" description="Basic residues" evidence="1">
    <location>
        <begin position="8"/>
        <end position="24"/>
    </location>
</feature>
<reference evidence="2 3" key="1">
    <citation type="submission" date="2018-06" db="EMBL/GenBank/DDBJ databases">
        <title>Comparative genomics reveals the genomic features of Rhizophagus irregularis, R. cerebriforme, R. diaphanum and Gigaspora rosea, and their symbiotic lifestyle signature.</title>
        <authorList>
            <person name="Morin E."/>
            <person name="San Clemente H."/>
            <person name="Chen E.C.H."/>
            <person name="De La Providencia I."/>
            <person name="Hainaut M."/>
            <person name="Kuo A."/>
            <person name="Kohler A."/>
            <person name="Murat C."/>
            <person name="Tang N."/>
            <person name="Roy S."/>
            <person name="Loubradou J."/>
            <person name="Henrissat B."/>
            <person name="Grigoriev I.V."/>
            <person name="Corradi N."/>
            <person name="Roux C."/>
            <person name="Martin F.M."/>
        </authorList>
    </citation>
    <scope>NUCLEOTIDE SEQUENCE [LARGE SCALE GENOMIC DNA]</scope>
    <source>
        <strain evidence="2 3">DAOM 227022</strain>
    </source>
</reference>
<gene>
    <name evidence="2" type="ORF">C1645_819003</name>
</gene>
<organism evidence="2 3">
    <name type="scientific">Glomus cerebriforme</name>
    <dbReference type="NCBI Taxonomy" id="658196"/>
    <lineage>
        <taxon>Eukaryota</taxon>
        <taxon>Fungi</taxon>
        <taxon>Fungi incertae sedis</taxon>
        <taxon>Mucoromycota</taxon>
        <taxon>Glomeromycotina</taxon>
        <taxon>Glomeromycetes</taxon>
        <taxon>Glomerales</taxon>
        <taxon>Glomeraceae</taxon>
        <taxon>Glomus</taxon>
    </lineage>
</organism>
<evidence type="ECO:0000313" key="3">
    <source>
        <dbReference type="Proteomes" id="UP000265703"/>
    </source>
</evidence>
<dbReference type="EMBL" id="QKYT01000098">
    <property type="protein sequence ID" value="RIA93713.1"/>
    <property type="molecule type" value="Genomic_DNA"/>
</dbReference>
<protein>
    <submittedName>
        <fullName evidence="2">Uncharacterized protein</fullName>
    </submittedName>
</protein>
<accession>A0A397T6A2</accession>